<dbReference type="FunFam" id="3.40.50.300:FF:001025">
    <property type="entry name" value="ATPase family, AAA domain-containing 2B"/>
    <property type="match status" value="1"/>
</dbReference>
<keyword evidence="3" id="KW-0472">Membrane</keyword>
<comment type="caution">
    <text evidence="9">The sequence shown here is derived from an EMBL/GenBank/DDBJ whole genome shotgun (WGS) entry which is preliminary data.</text>
</comment>
<dbReference type="InterPro" id="IPR003960">
    <property type="entry name" value="ATPase_AAA_CS"/>
</dbReference>
<dbReference type="InterPro" id="IPR003959">
    <property type="entry name" value="ATPase_AAA_core"/>
</dbReference>
<keyword evidence="2 7" id="KW-0547">Nucleotide-binding</keyword>
<dbReference type="InterPro" id="IPR041569">
    <property type="entry name" value="AAA_lid_3"/>
</dbReference>
<comment type="subcellular location">
    <subcellularLocation>
        <location evidence="1">Mitochondrion outer membrane</location>
        <topology evidence="1">Single-pass membrane protein</topology>
    </subcellularLocation>
</comment>
<dbReference type="InterPro" id="IPR027417">
    <property type="entry name" value="P-loop_NTPase"/>
</dbReference>
<evidence type="ECO:0000256" key="3">
    <source>
        <dbReference type="ARBA" id="ARBA00022787"/>
    </source>
</evidence>
<dbReference type="GO" id="GO:0005524">
    <property type="term" value="F:ATP binding"/>
    <property type="evidence" value="ECO:0007669"/>
    <property type="project" value="UniProtKB-KW"/>
</dbReference>
<evidence type="ECO:0000259" key="8">
    <source>
        <dbReference type="SMART" id="SM00382"/>
    </source>
</evidence>
<dbReference type="Pfam" id="PF00004">
    <property type="entry name" value="AAA"/>
    <property type="match status" value="1"/>
</dbReference>
<evidence type="ECO:0000256" key="6">
    <source>
        <dbReference type="ARBA" id="ARBA00023128"/>
    </source>
</evidence>
<name>A0AAD3D689_9STRA</name>
<dbReference type="PANTHER" id="PTHR45644:SF3">
    <property type="entry name" value="FI08533P-RELATED"/>
    <property type="match status" value="1"/>
</dbReference>
<dbReference type="InterPro" id="IPR051701">
    <property type="entry name" value="Mito_OM_Translocase_MSP1"/>
</dbReference>
<keyword evidence="10" id="KW-1185">Reference proteome</keyword>
<proteinExistence type="inferred from homology"/>
<evidence type="ECO:0000313" key="9">
    <source>
        <dbReference type="EMBL" id="GFH58692.1"/>
    </source>
</evidence>
<keyword evidence="5" id="KW-0175">Coiled coil</keyword>
<dbReference type="PROSITE" id="PS00674">
    <property type="entry name" value="AAA"/>
    <property type="match status" value="1"/>
</dbReference>
<evidence type="ECO:0000256" key="2">
    <source>
        <dbReference type="ARBA" id="ARBA00022741"/>
    </source>
</evidence>
<evidence type="ECO:0000256" key="1">
    <source>
        <dbReference type="ARBA" id="ARBA00004572"/>
    </source>
</evidence>
<reference evidence="9 10" key="1">
    <citation type="journal article" date="2021" name="Sci. Rep.">
        <title>The genome of the diatom Chaetoceros tenuissimus carries an ancient integrated fragment of an extant virus.</title>
        <authorList>
            <person name="Hongo Y."/>
            <person name="Kimura K."/>
            <person name="Takaki Y."/>
            <person name="Yoshida Y."/>
            <person name="Baba S."/>
            <person name="Kobayashi G."/>
            <person name="Nagasaki K."/>
            <person name="Hano T."/>
            <person name="Tomaru Y."/>
        </authorList>
    </citation>
    <scope>NUCLEOTIDE SEQUENCE [LARGE SCALE GENOMIC DNA]</scope>
    <source>
        <strain evidence="9 10">NIES-3715</strain>
    </source>
</reference>
<gene>
    <name evidence="9" type="ORF">CTEN210_15168</name>
</gene>
<dbReference type="GO" id="GO:0005741">
    <property type="term" value="C:mitochondrial outer membrane"/>
    <property type="evidence" value="ECO:0007669"/>
    <property type="project" value="UniProtKB-SubCell"/>
</dbReference>
<comment type="similarity">
    <text evidence="7">Belongs to the AAA ATPase family.</text>
</comment>
<keyword evidence="6" id="KW-0496">Mitochondrion</keyword>
<accession>A0AAD3D689</accession>
<protein>
    <recommendedName>
        <fullName evidence="8">AAA+ ATPase domain-containing protein</fullName>
    </recommendedName>
</protein>
<dbReference type="SUPFAM" id="SSF52540">
    <property type="entry name" value="P-loop containing nucleoside triphosphate hydrolases"/>
    <property type="match status" value="1"/>
</dbReference>
<dbReference type="InterPro" id="IPR003593">
    <property type="entry name" value="AAA+_ATPase"/>
</dbReference>
<keyword evidence="4 7" id="KW-0067">ATP-binding</keyword>
<dbReference type="Gene3D" id="3.40.50.300">
    <property type="entry name" value="P-loop containing nucleotide triphosphate hydrolases"/>
    <property type="match status" value="1"/>
</dbReference>
<evidence type="ECO:0000256" key="5">
    <source>
        <dbReference type="ARBA" id="ARBA00023054"/>
    </source>
</evidence>
<dbReference type="Pfam" id="PF17862">
    <property type="entry name" value="AAA_lid_3"/>
    <property type="match status" value="1"/>
</dbReference>
<dbReference type="SMART" id="SM00382">
    <property type="entry name" value="AAA"/>
    <property type="match status" value="1"/>
</dbReference>
<dbReference type="EMBL" id="BLLK01000062">
    <property type="protein sequence ID" value="GFH58692.1"/>
    <property type="molecule type" value="Genomic_DNA"/>
</dbReference>
<dbReference type="Proteomes" id="UP001054902">
    <property type="component" value="Unassembled WGS sequence"/>
</dbReference>
<keyword evidence="3" id="KW-1000">Mitochondrion outer membrane</keyword>
<evidence type="ECO:0000256" key="4">
    <source>
        <dbReference type="ARBA" id="ARBA00022840"/>
    </source>
</evidence>
<evidence type="ECO:0000256" key="7">
    <source>
        <dbReference type="RuleBase" id="RU003651"/>
    </source>
</evidence>
<sequence>MPTSDIQSKQKSPSGKDIAVGLAVDLISLCAVCAVSYGLSRYLAQYIQQQQKDGMNRGNNQQNVDRLKSILIQREMERLEEEEGSEYDDEAVREKVARQVVLALELNEYEQAIAEDVIDPSDITTSFQDIGGIDNIKAELFDLVVLPIVRPDLFQSESGLISPPRGILLYGQPGTGKTMLAKAIAKESGATFINVRLSSIMDKWFGESNKLVSATFSLAKKVAPSLIFIDEIDTFLNQRDSSEGSAATSMKSEFLTLWDGMLSDAKDSPPITVIGATNRPYDVDSAILRRLPRTFEIGLPNLKSRLQILNLFLAKHNLTEEAKSFIPTVAKMAEGYSGSDLKELCRAAAMVPVREITQEASRNAVMGSNKSRKKSEFGLGAKMRAVSVSDFKEALRKVRKTGETAKAFLATDESSGRNNDIAIDANSLAQTFQFLMNRNMSDVGNNDNEDIPNIN</sequence>
<dbReference type="GO" id="GO:0016887">
    <property type="term" value="F:ATP hydrolysis activity"/>
    <property type="evidence" value="ECO:0007669"/>
    <property type="project" value="InterPro"/>
</dbReference>
<dbReference type="Gene3D" id="1.10.8.60">
    <property type="match status" value="1"/>
</dbReference>
<evidence type="ECO:0000313" key="10">
    <source>
        <dbReference type="Proteomes" id="UP001054902"/>
    </source>
</evidence>
<dbReference type="PANTHER" id="PTHR45644">
    <property type="entry name" value="AAA ATPASE, PUTATIVE (AFU_ORTHOLOGUE AFUA_2G12920)-RELATED-RELATED"/>
    <property type="match status" value="1"/>
</dbReference>
<feature type="domain" description="AAA+ ATPase" evidence="8">
    <location>
        <begin position="163"/>
        <end position="301"/>
    </location>
</feature>
<organism evidence="9 10">
    <name type="scientific">Chaetoceros tenuissimus</name>
    <dbReference type="NCBI Taxonomy" id="426638"/>
    <lineage>
        <taxon>Eukaryota</taxon>
        <taxon>Sar</taxon>
        <taxon>Stramenopiles</taxon>
        <taxon>Ochrophyta</taxon>
        <taxon>Bacillariophyta</taxon>
        <taxon>Coscinodiscophyceae</taxon>
        <taxon>Chaetocerotophycidae</taxon>
        <taxon>Chaetocerotales</taxon>
        <taxon>Chaetocerotaceae</taxon>
        <taxon>Chaetoceros</taxon>
    </lineage>
</organism>
<dbReference type="AlphaFoldDB" id="A0AAD3D689"/>